<evidence type="ECO:0000313" key="4">
    <source>
        <dbReference type="Proteomes" id="UP000663862"/>
    </source>
</evidence>
<sequence>MLDRAEQIKECINKRKVNSYGGGFYGNSGFPAQFPGVLPQGSYGNFYNTGVFPNGGVSFPNGNIMRGSAFPPANFGLSPMPNPFRSGFGEPVVINGAGGDFPNQQYPFNYGPPPPIVSPNRFGSGSYERPRSRQASRHRSHSRNRRVRSMSSSSSDDEQRRRGPPFVGPEPPYYNMQPYGNAPQRAGSPYLAPRAGSPYLVPRAGSPYLAPRAGSPYLVPRSGSPVLPLQRPVW</sequence>
<proteinExistence type="predicted"/>
<dbReference type="Proteomes" id="UP000663869">
    <property type="component" value="Unassembled WGS sequence"/>
</dbReference>
<dbReference type="EMBL" id="CAJNYU010003295">
    <property type="protein sequence ID" value="CAF3658444.1"/>
    <property type="molecule type" value="Genomic_DNA"/>
</dbReference>
<feature type="compositionally biased region" description="Basic residues" evidence="1">
    <location>
        <begin position="132"/>
        <end position="148"/>
    </location>
</feature>
<gene>
    <name evidence="2" type="ORF">FME351_LOCUS24911</name>
    <name evidence="3" type="ORF">TSG867_LOCUS6953</name>
</gene>
<evidence type="ECO:0000313" key="2">
    <source>
        <dbReference type="EMBL" id="CAF3658444.1"/>
    </source>
</evidence>
<comment type="caution">
    <text evidence="3">The sequence shown here is derived from an EMBL/GenBank/DDBJ whole genome shotgun (WGS) entry which is preliminary data.</text>
</comment>
<dbReference type="Proteomes" id="UP000663862">
    <property type="component" value="Unassembled WGS sequence"/>
</dbReference>
<name>A0A820IG90_9BILA</name>
<protein>
    <submittedName>
        <fullName evidence="3">Uncharacterized protein</fullName>
    </submittedName>
</protein>
<dbReference type="EMBL" id="CAJOBQ010000266">
    <property type="protein sequence ID" value="CAF4311908.1"/>
    <property type="molecule type" value="Genomic_DNA"/>
</dbReference>
<reference evidence="3" key="1">
    <citation type="submission" date="2021-02" db="EMBL/GenBank/DDBJ databases">
        <authorList>
            <person name="Nowell W R."/>
        </authorList>
    </citation>
    <scope>NUCLEOTIDE SEQUENCE</scope>
</reference>
<feature type="region of interest" description="Disordered" evidence="1">
    <location>
        <begin position="104"/>
        <end position="234"/>
    </location>
</feature>
<accession>A0A820IG90</accession>
<dbReference type="AlphaFoldDB" id="A0A820IG90"/>
<organism evidence="3 4">
    <name type="scientific">Rotaria socialis</name>
    <dbReference type="NCBI Taxonomy" id="392032"/>
    <lineage>
        <taxon>Eukaryota</taxon>
        <taxon>Metazoa</taxon>
        <taxon>Spiralia</taxon>
        <taxon>Gnathifera</taxon>
        <taxon>Rotifera</taxon>
        <taxon>Eurotatoria</taxon>
        <taxon>Bdelloidea</taxon>
        <taxon>Philodinida</taxon>
        <taxon>Philodinidae</taxon>
        <taxon>Rotaria</taxon>
    </lineage>
</organism>
<evidence type="ECO:0000313" key="3">
    <source>
        <dbReference type="EMBL" id="CAF4311908.1"/>
    </source>
</evidence>
<evidence type="ECO:0000256" key="1">
    <source>
        <dbReference type="SAM" id="MobiDB-lite"/>
    </source>
</evidence>